<protein>
    <submittedName>
        <fullName evidence="4">Cellular retinoic acid binding protein 2</fullName>
    </submittedName>
</protein>
<dbReference type="InterPro" id="IPR000566">
    <property type="entry name" value="Lipocln_cytosolic_FA-bd_dom"/>
</dbReference>
<dbReference type="Pfam" id="PF00061">
    <property type="entry name" value="Lipocalin"/>
    <property type="match status" value="1"/>
</dbReference>
<dbReference type="Proteomes" id="UP000694541">
    <property type="component" value="Unplaced"/>
</dbReference>
<dbReference type="AlphaFoldDB" id="A0A8B9N9D4"/>
<dbReference type="PANTHER" id="PTHR11955">
    <property type="entry name" value="FATTY ACID BINDING PROTEIN"/>
    <property type="match status" value="1"/>
</dbReference>
<sequence length="383" mass="40428">MSRLRERGQSPSCPAVSRGLGGGMTMGTPRWGHTGHQAQSCSSAKLRAGALSLPSPRGQGELSPPTHPPRHPCPFPRAPPEPSPASAPAPAPCRQVTRARCGPDVGCPEPPPVLGSPWDVSLPSVGVMAVPSPNHHVHPLPCPRAPRGEGGTSSPERHLTSLAAGHPTGKGQLRCPPPCRGMLQAAVQRRGSSMPPSPSPGVNMMLRKIAVAAASKPAVEIKQDGETFYIKTSTTVRTTEISFRIGEEFEEQTVDGRPCKSLARWESENKNKMVCEQRLLKGEGPKTGWSREMTNDGELILRSRKSHNQAGSAGNGNQPLPTPPTPTLWLLPFGEISSFSPAALGTAPICLSSEPPGWQGGVQRGPSYPERARAANLDVSGGL</sequence>
<evidence type="ECO:0000256" key="1">
    <source>
        <dbReference type="ARBA" id="ARBA00008390"/>
    </source>
</evidence>
<comment type="similarity">
    <text evidence="1">Belongs to the calycin superfamily. Fatty-acid binding protein (FABP) family.</text>
</comment>
<accession>A0A8B9N9D4</accession>
<feature type="compositionally biased region" description="Pro residues" evidence="2">
    <location>
        <begin position="65"/>
        <end position="91"/>
    </location>
</feature>
<name>A0A8B9N9D4_9AVES</name>
<evidence type="ECO:0000259" key="3">
    <source>
        <dbReference type="Pfam" id="PF00061"/>
    </source>
</evidence>
<feature type="compositionally biased region" description="Polar residues" evidence="2">
    <location>
        <begin position="308"/>
        <end position="318"/>
    </location>
</feature>
<proteinExistence type="inferred from homology"/>
<reference evidence="4" key="2">
    <citation type="submission" date="2025-09" db="UniProtKB">
        <authorList>
            <consortium name="Ensembl"/>
        </authorList>
    </citation>
    <scope>IDENTIFICATION</scope>
</reference>
<keyword evidence="5" id="KW-1185">Reference proteome</keyword>
<dbReference type="GO" id="GO:0008289">
    <property type="term" value="F:lipid binding"/>
    <property type="evidence" value="ECO:0007669"/>
    <property type="project" value="InterPro"/>
</dbReference>
<dbReference type="InterPro" id="IPR012674">
    <property type="entry name" value="Calycin"/>
</dbReference>
<reference evidence="4" key="1">
    <citation type="submission" date="2025-08" db="UniProtKB">
        <authorList>
            <consortium name="Ensembl"/>
        </authorList>
    </citation>
    <scope>IDENTIFICATION</scope>
</reference>
<dbReference type="InterPro" id="IPR031259">
    <property type="entry name" value="ILBP"/>
</dbReference>
<dbReference type="SUPFAM" id="SSF50814">
    <property type="entry name" value="Lipocalins"/>
    <property type="match status" value="1"/>
</dbReference>
<dbReference type="Gene3D" id="2.40.128.20">
    <property type="match status" value="1"/>
</dbReference>
<organism evidence="4 5">
    <name type="scientific">Accipiter nisus</name>
    <name type="common">Eurasian sparrowhawk</name>
    <dbReference type="NCBI Taxonomy" id="211598"/>
    <lineage>
        <taxon>Eukaryota</taxon>
        <taxon>Metazoa</taxon>
        <taxon>Chordata</taxon>
        <taxon>Craniata</taxon>
        <taxon>Vertebrata</taxon>
        <taxon>Euteleostomi</taxon>
        <taxon>Archelosauria</taxon>
        <taxon>Archosauria</taxon>
        <taxon>Dinosauria</taxon>
        <taxon>Saurischia</taxon>
        <taxon>Theropoda</taxon>
        <taxon>Coelurosauria</taxon>
        <taxon>Aves</taxon>
        <taxon>Neognathae</taxon>
        <taxon>Neoaves</taxon>
        <taxon>Telluraves</taxon>
        <taxon>Accipitrimorphae</taxon>
        <taxon>Accipitriformes</taxon>
        <taxon>Accipitridae</taxon>
        <taxon>Accipitrinae</taxon>
        <taxon>Accipiter</taxon>
    </lineage>
</organism>
<evidence type="ECO:0000313" key="4">
    <source>
        <dbReference type="Ensembl" id="ENSANIP00000020623.1"/>
    </source>
</evidence>
<feature type="domain" description="Lipocalin/cytosolic fatty-acid binding" evidence="3">
    <location>
        <begin position="201"/>
        <end position="293"/>
    </location>
</feature>
<feature type="region of interest" description="Disordered" evidence="2">
    <location>
        <begin position="355"/>
        <end position="383"/>
    </location>
</feature>
<feature type="region of interest" description="Disordered" evidence="2">
    <location>
        <begin position="306"/>
        <end position="327"/>
    </location>
</feature>
<dbReference type="Ensembl" id="ENSANIT00000021309.1">
    <property type="protein sequence ID" value="ENSANIP00000020623.1"/>
    <property type="gene ID" value="ENSANIG00000014029.1"/>
</dbReference>
<evidence type="ECO:0000256" key="2">
    <source>
        <dbReference type="SAM" id="MobiDB-lite"/>
    </source>
</evidence>
<evidence type="ECO:0000313" key="5">
    <source>
        <dbReference type="Proteomes" id="UP000694541"/>
    </source>
</evidence>
<feature type="region of interest" description="Disordered" evidence="2">
    <location>
        <begin position="1"/>
        <end position="92"/>
    </location>
</feature>